<dbReference type="EMBL" id="SUPK01000004">
    <property type="protein sequence ID" value="TJY42437.1"/>
    <property type="molecule type" value="Genomic_DNA"/>
</dbReference>
<accession>A0A4U0FCI6</accession>
<evidence type="ECO:0000313" key="2">
    <source>
        <dbReference type="EMBL" id="TJY42437.1"/>
    </source>
</evidence>
<dbReference type="AlphaFoldDB" id="A0A4U0FCI6"/>
<gene>
    <name evidence="2" type="ORF">E5161_10635</name>
</gene>
<protein>
    <recommendedName>
        <fullName evidence="4">DNA/RNA helicase</fullName>
    </recommendedName>
</protein>
<evidence type="ECO:0000313" key="3">
    <source>
        <dbReference type="Proteomes" id="UP000309673"/>
    </source>
</evidence>
<dbReference type="OrthoDB" id="2661156at2"/>
<evidence type="ECO:0008006" key="4">
    <source>
        <dbReference type="Google" id="ProtNLM"/>
    </source>
</evidence>
<dbReference type="Proteomes" id="UP000309673">
    <property type="component" value="Unassembled WGS sequence"/>
</dbReference>
<reference evidence="2 3" key="1">
    <citation type="submission" date="2019-04" db="EMBL/GenBank/DDBJ databases">
        <title>Cohnella sp. nov., isolated from soil.</title>
        <authorList>
            <person name="Kim W."/>
        </authorList>
    </citation>
    <scope>NUCLEOTIDE SEQUENCE [LARGE SCALE GENOMIC DNA]</scope>
    <source>
        <strain evidence="2 3">CAU 1483</strain>
    </source>
</reference>
<name>A0A4U0FCI6_9BACL</name>
<sequence length="126" mass="14166">MNHDGLMMEFRGEEDTRQAADTLDELGYEPQMHGGNRLHIHVRSEDLTSALEIMQCYGGQLVDRAPAEVTSILDDAYRMDTIPIPAHTVNEDWEERYAEDEPPIAANTGAEAFPANDAPYDRFDAK</sequence>
<comment type="caution">
    <text evidence="2">The sequence shown here is derived from an EMBL/GenBank/DDBJ whole genome shotgun (WGS) entry which is preliminary data.</text>
</comment>
<keyword evidence="3" id="KW-1185">Reference proteome</keyword>
<evidence type="ECO:0000256" key="1">
    <source>
        <dbReference type="SAM" id="MobiDB-lite"/>
    </source>
</evidence>
<dbReference type="RefSeq" id="WP_136777777.1">
    <property type="nucleotide sequence ID" value="NZ_SUPK01000004.1"/>
</dbReference>
<organism evidence="2 3">
    <name type="scientific">Cohnella pontilimi</name>
    <dbReference type="NCBI Taxonomy" id="2564100"/>
    <lineage>
        <taxon>Bacteria</taxon>
        <taxon>Bacillati</taxon>
        <taxon>Bacillota</taxon>
        <taxon>Bacilli</taxon>
        <taxon>Bacillales</taxon>
        <taxon>Paenibacillaceae</taxon>
        <taxon>Cohnella</taxon>
    </lineage>
</organism>
<proteinExistence type="predicted"/>
<feature type="region of interest" description="Disordered" evidence="1">
    <location>
        <begin position="102"/>
        <end position="126"/>
    </location>
</feature>